<dbReference type="InterPro" id="IPR004089">
    <property type="entry name" value="MCPsignal_dom"/>
</dbReference>
<dbReference type="Gene3D" id="1.10.8.500">
    <property type="entry name" value="HAMP domain in histidine kinase"/>
    <property type="match status" value="1"/>
</dbReference>
<accession>A0A841RRL1</accession>
<dbReference type="Proteomes" id="UP000572212">
    <property type="component" value="Unassembled WGS sequence"/>
</dbReference>
<comment type="caution">
    <text evidence="11">The sequence shown here is derived from an EMBL/GenBank/DDBJ whole genome shotgun (WGS) entry which is preliminary data.</text>
</comment>
<evidence type="ECO:0000256" key="8">
    <source>
        <dbReference type="SAM" id="Phobius"/>
    </source>
</evidence>
<name>A0A841RRL1_9BACI</name>
<feature type="coiled-coil region" evidence="7">
    <location>
        <begin position="307"/>
        <end position="334"/>
    </location>
</feature>
<dbReference type="GO" id="GO:0007165">
    <property type="term" value="P:signal transduction"/>
    <property type="evidence" value="ECO:0007669"/>
    <property type="project" value="UniProtKB-KW"/>
</dbReference>
<gene>
    <name evidence="11" type="ORF">GGQ92_003086</name>
</gene>
<dbReference type="PANTHER" id="PTHR32089:SF112">
    <property type="entry name" value="LYSOZYME-LIKE PROTEIN-RELATED"/>
    <property type="match status" value="1"/>
</dbReference>
<sequence length="428" mass="47667">MLKKVSLRTRLVLFTTVLALVTYATSAVFIYFLEEYIRSIIPFSEFWYVLVVLFLGVIWSGILAYFFAGFITKPIVKLTDVATKIADGDLNHDIEEPDRQDEISALTLAFKRMVDQLKMILTDIDRHATETSDSVQNMKQAALKTREQTDILEETVSQISVGSEETSNAIQQTVEKIEISTTLATQVDEKAEESQKRSSEMVEQLNESKEAITALIDGVNQLAENQDKALLDVERLSKTASEVENVISLVGDISEQTNLLALNASIEASRAGEEGRGFAVVAEEVRKLADQSFQAVQTISDLIQDMQKDVQLVVDSMRNQVDEARNEVKNGQQTNTAIGEMSTVVLEVAAEIKEISQLVDRQLQEMEATNSDSQNVAAIAEETSAGTEEMRATIEEQANFAENLENLAISLENQTHDLKMKINQFKLK</sequence>
<evidence type="ECO:0000256" key="5">
    <source>
        <dbReference type="ARBA" id="ARBA00029447"/>
    </source>
</evidence>
<keyword evidence="3 8" id="KW-0472">Membrane</keyword>
<keyword evidence="2" id="KW-1003">Cell membrane</keyword>
<keyword evidence="7" id="KW-0175">Coiled coil</keyword>
<dbReference type="Gene3D" id="1.10.287.950">
    <property type="entry name" value="Methyl-accepting chemotaxis protein"/>
    <property type="match status" value="1"/>
</dbReference>
<dbReference type="EMBL" id="JACHON010000028">
    <property type="protein sequence ID" value="MBB6514263.1"/>
    <property type="molecule type" value="Genomic_DNA"/>
</dbReference>
<keyword evidence="12" id="KW-1185">Reference proteome</keyword>
<evidence type="ECO:0000259" key="9">
    <source>
        <dbReference type="PROSITE" id="PS50111"/>
    </source>
</evidence>
<evidence type="ECO:0000313" key="11">
    <source>
        <dbReference type="EMBL" id="MBB6514263.1"/>
    </source>
</evidence>
<dbReference type="SUPFAM" id="SSF58104">
    <property type="entry name" value="Methyl-accepting chemotaxis protein (MCP) signaling domain"/>
    <property type="match status" value="1"/>
</dbReference>
<organism evidence="11 12">
    <name type="scientific">Gracilibacillus halotolerans</name>
    <dbReference type="NCBI Taxonomy" id="74386"/>
    <lineage>
        <taxon>Bacteria</taxon>
        <taxon>Bacillati</taxon>
        <taxon>Bacillota</taxon>
        <taxon>Bacilli</taxon>
        <taxon>Bacillales</taxon>
        <taxon>Bacillaceae</taxon>
        <taxon>Gracilibacillus</taxon>
    </lineage>
</organism>
<dbReference type="PROSITE" id="PS50111">
    <property type="entry name" value="CHEMOTAXIS_TRANSDUC_2"/>
    <property type="match status" value="1"/>
</dbReference>
<feature type="transmembrane region" description="Helical" evidence="8">
    <location>
        <begin position="46"/>
        <end position="68"/>
    </location>
</feature>
<keyword evidence="8" id="KW-0812">Transmembrane</keyword>
<dbReference type="Pfam" id="PF00672">
    <property type="entry name" value="HAMP"/>
    <property type="match status" value="1"/>
</dbReference>
<evidence type="ECO:0000256" key="6">
    <source>
        <dbReference type="PROSITE-ProRule" id="PRU00284"/>
    </source>
</evidence>
<comment type="subcellular location">
    <subcellularLocation>
        <location evidence="1">Cell membrane</location>
    </subcellularLocation>
</comment>
<feature type="transmembrane region" description="Helical" evidence="8">
    <location>
        <begin position="12"/>
        <end position="34"/>
    </location>
</feature>
<dbReference type="InterPro" id="IPR003660">
    <property type="entry name" value="HAMP_dom"/>
</dbReference>
<feature type="domain" description="Methyl-accepting transducer" evidence="9">
    <location>
        <begin position="141"/>
        <end position="377"/>
    </location>
</feature>
<keyword evidence="4 6" id="KW-0807">Transducer</keyword>
<dbReference type="AlphaFoldDB" id="A0A841RRL1"/>
<evidence type="ECO:0000313" key="12">
    <source>
        <dbReference type="Proteomes" id="UP000572212"/>
    </source>
</evidence>
<evidence type="ECO:0000259" key="10">
    <source>
        <dbReference type="PROSITE" id="PS50885"/>
    </source>
</evidence>
<protein>
    <submittedName>
        <fullName evidence="11">Methyl-accepting chemotaxis protein</fullName>
    </submittedName>
</protein>
<comment type="similarity">
    <text evidence="5">Belongs to the methyl-accepting chemotaxis (MCP) protein family.</text>
</comment>
<proteinExistence type="inferred from homology"/>
<dbReference type="CDD" id="cd06225">
    <property type="entry name" value="HAMP"/>
    <property type="match status" value="1"/>
</dbReference>
<dbReference type="GO" id="GO:0005886">
    <property type="term" value="C:plasma membrane"/>
    <property type="evidence" value="ECO:0007669"/>
    <property type="project" value="UniProtKB-SubCell"/>
</dbReference>
<evidence type="ECO:0000256" key="4">
    <source>
        <dbReference type="ARBA" id="ARBA00023224"/>
    </source>
</evidence>
<feature type="coiled-coil region" evidence="7">
    <location>
        <begin position="363"/>
        <end position="421"/>
    </location>
</feature>
<dbReference type="SMART" id="SM00304">
    <property type="entry name" value="HAMP"/>
    <property type="match status" value="1"/>
</dbReference>
<dbReference type="SMART" id="SM00283">
    <property type="entry name" value="MA"/>
    <property type="match status" value="1"/>
</dbReference>
<keyword evidence="8" id="KW-1133">Transmembrane helix</keyword>
<reference evidence="11 12" key="1">
    <citation type="submission" date="2020-08" db="EMBL/GenBank/DDBJ databases">
        <title>Genomic Encyclopedia of Type Strains, Phase IV (KMG-IV): sequencing the most valuable type-strain genomes for metagenomic binning, comparative biology and taxonomic classification.</title>
        <authorList>
            <person name="Goeker M."/>
        </authorList>
    </citation>
    <scope>NUCLEOTIDE SEQUENCE [LARGE SCALE GENOMIC DNA]</scope>
    <source>
        <strain evidence="11 12">DSM 11805</strain>
    </source>
</reference>
<evidence type="ECO:0000256" key="7">
    <source>
        <dbReference type="SAM" id="Coils"/>
    </source>
</evidence>
<dbReference type="RefSeq" id="WP_184251003.1">
    <property type="nucleotide sequence ID" value="NZ_BAAACU010000010.1"/>
</dbReference>
<evidence type="ECO:0000256" key="1">
    <source>
        <dbReference type="ARBA" id="ARBA00004236"/>
    </source>
</evidence>
<dbReference type="PROSITE" id="PS50885">
    <property type="entry name" value="HAMP"/>
    <property type="match status" value="1"/>
</dbReference>
<feature type="domain" description="HAMP" evidence="10">
    <location>
        <begin position="69"/>
        <end position="122"/>
    </location>
</feature>
<dbReference type="Pfam" id="PF00015">
    <property type="entry name" value="MCPsignal"/>
    <property type="match status" value="1"/>
</dbReference>
<evidence type="ECO:0000256" key="3">
    <source>
        <dbReference type="ARBA" id="ARBA00023136"/>
    </source>
</evidence>
<evidence type="ECO:0000256" key="2">
    <source>
        <dbReference type="ARBA" id="ARBA00022475"/>
    </source>
</evidence>
<dbReference type="PANTHER" id="PTHR32089">
    <property type="entry name" value="METHYL-ACCEPTING CHEMOTAXIS PROTEIN MCPB"/>
    <property type="match status" value="1"/>
</dbReference>